<sequence length="297" mass="34154">MDLEHANTIPISEILGKLDLQPLRREGAVLYYSSLWGRKRQATLTVHTITNRWSDLHTQDGTLVEWVVHYLRFRGEAHTERDALRWITNMSVGSLGLVATPPAQQPKVDLRHKKTLQYPGLLHYLHREGIALPLARQYLKEIHARNRQTGKDFIALGLPTVDGGFALRTAYLKRSIGQPAISFIRGRMPKPKGIHLFKEVLDFLSVLSHLDHTTLDEDVIILHDWCCLVQVPAYIHQYGYQTLYTWLDHTEQGDQATASVGQFLQTEVGIRHQPMNKLYAGYHSVHDWYRHVHRLAV</sequence>
<organism evidence="1 2">
    <name type="scientific">Spirosoma foliorum</name>
    <dbReference type="NCBI Taxonomy" id="2710596"/>
    <lineage>
        <taxon>Bacteria</taxon>
        <taxon>Pseudomonadati</taxon>
        <taxon>Bacteroidota</taxon>
        <taxon>Cytophagia</taxon>
        <taxon>Cytophagales</taxon>
        <taxon>Cytophagaceae</taxon>
        <taxon>Spirosoma</taxon>
    </lineage>
</organism>
<dbReference type="Proteomes" id="UP000515369">
    <property type="component" value="Chromosome"/>
</dbReference>
<gene>
    <name evidence="1" type="ORF">H3H32_18305</name>
</gene>
<dbReference type="AlphaFoldDB" id="A0A7G5H6F7"/>
<reference evidence="1 2" key="1">
    <citation type="submission" date="2020-07" db="EMBL/GenBank/DDBJ databases">
        <title>Spirosoma foliorum sp. nov., isolated from the leaves on the Nejang mountain Korea, Republic of.</title>
        <authorList>
            <person name="Ho H."/>
            <person name="Lee Y.-J."/>
            <person name="Nurcahyanto D.-A."/>
            <person name="Kim S.-G."/>
        </authorList>
    </citation>
    <scope>NUCLEOTIDE SEQUENCE [LARGE SCALE GENOMIC DNA]</scope>
    <source>
        <strain evidence="1 2">PL0136</strain>
    </source>
</reference>
<proteinExistence type="predicted"/>
<dbReference type="KEGG" id="sfol:H3H32_18305"/>
<keyword evidence="2" id="KW-1185">Reference proteome</keyword>
<accession>A0A7G5H6F7</accession>
<name>A0A7G5H6F7_9BACT</name>
<protein>
    <submittedName>
        <fullName evidence="1">Uncharacterized protein</fullName>
    </submittedName>
</protein>
<dbReference type="RefSeq" id="WP_182464095.1">
    <property type="nucleotide sequence ID" value="NZ_CP059732.1"/>
</dbReference>
<dbReference type="EMBL" id="CP059732">
    <property type="protein sequence ID" value="QMW06699.1"/>
    <property type="molecule type" value="Genomic_DNA"/>
</dbReference>
<evidence type="ECO:0000313" key="2">
    <source>
        <dbReference type="Proteomes" id="UP000515369"/>
    </source>
</evidence>
<evidence type="ECO:0000313" key="1">
    <source>
        <dbReference type="EMBL" id="QMW06699.1"/>
    </source>
</evidence>